<comment type="caution">
    <text evidence="2">The sequence shown here is derived from an EMBL/GenBank/DDBJ whole genome shotgun (WGS) entry which is preliminary data.</text>
</comment>
<reference evidence="2 3" key="1">
    <citation type="submission" date="2016-06" db="EMBL/GenBank/DDBJ databases">
        <title>Draft genome of Moraxella lacunata CCUG 57757A.</title>
        <authorList>
            <person name="Salva-Serra F."/>
            <person name="Engstrom-Jakobsson H."/>
            <person name="Thorell K."/>
            <person name="Gonzales-Siles L."/>
            <person name="Karlsson R."/>
            <person name="Boulund F."/>
            <person name="Engstrand L."/>
            <person name="Kristiansson E."/>
            <person name="Moore E."/>
        </authorList>
    </citation>
    <scope>NUCLEOTIDE SEQUENCE [LARGE SCALE GENOMIC DNA]</scope>
    <source>
        <strain evidence="2 3">CCUG 57757A</strain>
    </source>
</reference>
<protein>
    <recommendedName>
        <fullName evidence="1">Cyclophilin-like domain-containing protein</fullName>
    </recommendedName>
</protein>
<proteinExistence type="predicted"/>
<dbReference type="Gene3D" id="2.40.100.20">
    <property type="match status" value="1"/>
</dbReference>
<dbReference type="AlphaFoldDB" id="A0A1B8PVS9"/>
<name>A0A1B8PVS9_MORLA</name>
<dbReference type="Pfam" id="PF18050">
    <property type="entry name" value="Cyclophil_like2"/>
    <property type="match status" value="1"/>
</dbReference>
<dbReference type="Proteomes" id="UP000092607">
    <property type="component" value="Unassembled WGS sequence"/>
</dbReference>
<dbReference type="InterPro" id="IPR029000">
    <property type="entry name" value="Cyclophilin-like_dom_sf"/>
</dbReference>
<dbReference type="SUPFAM" id="SSF50891">
    <property type="entry name" value="Cyclophilin-like"/>
    <property type="match status" value="1"/>
</dbReference>
<organism evidence="2 3">
    <name type="scientific">Moraxella lacunata</name>
    <dbReference type="NCBI Taxonomy" id="477"/>
    <lineage>
        <taxon>Bacteria</taxon>
        <taxon>Pseudomonadati</taxon>
        <taxon>Pseudomonadota</taxon>
        <taxon>Gammaproteobacteria</taxon>
        <taxon>Moraxellales</taxon>
        <taxon>Moraxellaceae</taxon>
        <taxon>Moraxella</taxon>
    </lineage>
</organism>
<dbReference type="EMBL" id="LZMS01000105">
    <property type="protein sequence ID" value="OBX59581.1"/>
    <property type="molecule type" value="Genomic_DNA"/>
</dbReference>
<feature type="domain" description="Cyclophilin-like" evidence="1">
    <location>
        <begin position="14"/>
        <end position="121"/>
    </location>
</feature>
<gene>
    <name evidence="2" type="ORF">A9309_00925</name>
</gene>
<evidence type="ECO:0000313" key="3">
    <source>
        <dbReference type="Proteomes" id="UP000092607"/>
    </source>
</evidence>
<dbReference type="InterPro" id="IPR041183">
    <property type="entry name" value="Cyclophilin-like"/>
</dbReference>
<sequence>MNEPTTPKAQTVKLTINNQAFDVALEDNPTAQAFTELFPLQLSMQDHLGNEKFATLPKALPNNDKLVGQIHVGDVMLYQGDTLVIFYESFYSDYRYTRIGKVIQTDGLNQALGRDRVDVQINH</sequence>
<evidence type="ECO:0000313" key="2">
    <source>
        <dbReference type="EMBL" id="OBX59581.1"/>
    </source>
</evidence>
<accession>A0A1B8PVS9</accession>
<evidence type="ECO:0000259" key="1">
    <source>
        <dbReference type="Pfam" id="PF18050"/>
    </source>
</evidence>